<reference evidence="1" key="2">
    <citation type="journal article" date="2024" name="Plant">
        <title>Genomic evolution and insights into agronomic trait innovations of Sesamum species.</title>
        <authorList>
            <person name="Miao H."/>
            <person name="Wang L."/>
            <person name="Qu L."/>
            <person name="Liu H."/>
            <person name="Sun Y."/>
            <person name="Le M."/>
            <person name="Wang Q."/>
            <person name="Wei S."/>
            <person name="Zheng Y."/>
            <person name="Lin W."/>
            <person name="Duan Y."/>
            <person name="Cao H."/>
            <person name="Xiong S."/>
            <person name="Wang X."/>
            <person name="Wei L."/>
            <person name="Li C."/>
            <person name="Ma Q."/>
            <person name="Ju M."/>
            <person name="Zhao R."/>
            <person name="Li G."/>
            <person name="Mu C."/>
            <person name="Tian Q."/>
            <person name="Mei H."/>
            <person name="Zhang T."/>
            <person name="Gao T."/>
            <person name="Zhang H."/>
        </authorList>
    </citation>
    <scope>NUCLEOTIDE SEQUENCE</scope>
    <source>
        <strain evidence="1">KEN1</strain>
    </source>
</reference>
<protein>
    <submittedName>
        <fullName evidence="1">Uncharacterized protein</fullName>
    </submittedName>
</protein>
<comment type="caution">
    <text evidence="1">The sequence shown here is derived from an EMBL/GenBank/DDBJ whole genome shotgun (WGS) entry which is preliminary data.</text>
</comment>
<organism evidence="1">
    <name type="scientific">Sesamum latifolium</name>
    <dbReference type="NCBI Taxonomy" id="2727402"/>
    <lineage>
        <taxon>Eukaryota</taxon>
        <taxon>Viridiplantae</taxon>
        <taxon>Streptophyta</taxon>
        <taxon>Embryophyta</taxon>
        <taxon>Tracheophyta</taxon>
        <taxon>Spermatophyta</taxon>
        <taxon>Magnoliopsida</taxon>
        <taxon>eudicotyledons</taxon>
        <taxon>Gunneridae</taxon>
        <taxon>Pentapetalae</taxon>
        <taxon>asterids</taxon>
        <taxon>lamiids</taxon>
        <taxon>Lamiales</taxon>
        <taxon>Pedaliaceae</taxon>
        <taxon>Sesamum</taxon>
    </lineage>
</organism>
<sequence>MDEGSSVHGHGIEMLYLVEKLEDFKAGLNNDTNIDVILQSLLPSYDPFIINYNMNGLEKSINELINMLVQYEATTPKSTSAVLVGEASTSKAKGKRAGHWKRKKGKRKTVAATASATGALAALVGKGKGKGKIGGSQRSRANDVCMHCQGKGIGRGSAHNSSPTHYDYVYLMRYKSEAFERFKEYRLEIFLEKGFPANSRRDEVLVEETSVALQQNDATSFEPMVSTNSVLVFRRSTRESRPPGRHGFLGLTNQLDNDPRTYGEAMSDINSDKWLEAMRSEMDSIGSNRFGPRRPT</sequence>
<accession>A0AAW2TL48</accession>
<reference evidence="1" key="1">
    <citation type="submission" date="2020-06" db="EMBL/GenBank/DDBJ databases">
        <authorList>
            <person name="Li T."/>
            <person name="Hu X."/>
            <person name="Zhang T."/>
            <person name="Song X."/>
            <person name="Zhang H."/>
            <person name="Dai N."/>
            <person name="Sheng W."/>
            <person name="Hou X."/>
            <person name="Wei L."/>
        </authorList>
    </citation>
    <scope>NUCLEOTIDE SEQUENCE</scope>
    <source>
        <strain evidence="1">KEN1</strain>
        <tissue evidence="1">Leaf</tissue>
    </source>
</reference>
<name>A0AAW2TL48_9LAMI</name>
<dbReference type="EMBL" id="JACGWN010000014">
    <property type="protein sequence ID" value="KAL0405486.1"/>
    <property type="molecule type" value="Genomic_DNA"/>
</dbReference>
<proteinExistence type="predicted"/>
<gene>
    <name evidence="1" type="ORF">Slati_3862500</name>
</gene>
<dbReference type="AlphaFoldDB" id="A0AAW2TL48"/>
<evidence type="ECO:0000313" key="1">
    <source>
        <dbReference type="EMBL" id="KAL0405486.1"/>
    </source>
</evidence>